<keyword evidence="2" id="KW-0813">Transport</keyword>
<accession>A0A9D1JLV2</accession>
<evidence type="ECO:0000256" key="5">
    <source>
        <dbReference type="ARBA" id="ARBA00023284"/>
    </source>
</evidence>
<dbReference type="Proteomes" id="UP000823928">
    <property type="component" value="Unassembled WGS sequence"/>
</dbReference>
<name>A0A9D1JLV2_9BACT</name>
<comment type="caution">
    <text evidence="7">The sequence shown here is derived from an EMBL/GenBank/DDBJ whole genome shotgun (WGS) entry which is preliminary data.</text>
</comment>
<evidence type="ECO:0000256" key="4">
    <source>
        <dbReference type="ARBA" id="ARBA00023157"/>
    </source>
</evidence>
<evidence type="ECO:0000313" key="7">
    <source>
        <dbReference type="EMBL" id="HIS35301.1"/>
    </source>
</evidence>
<reference evidence="7" key="1">
    <citation type="submission" date="2020-10" db="EMBL/GenBank/DDBJ databases">
        <authorList>
            <person name="Gilroy R."/>
        </authorList>
    </citation>
    <scope>NUCLEOTIDE SEQUENCE</scope>
    <source>
        <strain evidence="7">6276</strain>
    </source>
</reference>
<keyword evidence="3" id="KW-0249">Electron transport</keyword>
<evidence type="ECO:0000256" key="1">
    <source>
        <dbReference type="ARBA" id="ARBA00007787"/>
    </source>
</evidence>
<dbReference type="PANTHER" id="PTHR46679">
    <property type="match status" value="1"/>
</dbReference>
<evidence type="ECO:0000313" key="8">
    <source>
        <dbReference type="Proteomes" id="UP000823928"/>
    </source>
</evidence>
<keyword evidence="4" id="KW-1015">Disulfide bond</keyword>
<evidence type="ECO:0000256" key="3">
    <source>
        <dbReference type="ARBA" id="ARBA00022982"/>
    </source>
</evidence>
<dbReference type="GO" id="GO:0015035">
    <property type="term" value="F:protein-disulfide reductase activity"/>
    <property type="evidence" value="ECO:0007669"/>
    <property type="project" value="TreeGrafter"/>
</dbReference>
<dbReference type="PRINTS" id="PR00160">
    <property type="entry name" value="GLUTAREDOXIN"/>
</dbReference>
<dbReference type="PANTHER" id="PTHR46679:SF1">
    <property type="entry name" value="GLUTAREDOXIN-2, MITOCHONDRIAL"/>
    <property type="match status" value="1"/>
</dbReference>
<reference evidence="7" key="2">
    <citation type="journal article" date="2021" name="PeerJ">
        <title>Extensive microbial diversity within the chicken gut microbiome revealed by metagenomics and culture.</title>
        <authorList>
            <person name="Gilroy R."/>
            <person name="Ravi A."/>
            <person name="Getino M."/>
            <person name="Pursley I."/>
            <person name="Horton D.L."/>
            <person name="Alikhan N.F."/>
            <person name="Baker D."/>
            <person name="Gharbi K."/>
            <person name="Hall N."/>
            <person name="Watson M."/>
            <person name="Adriaenssens E.M."/>
            <person name="Foster-Nyarko E."/>
            <person name="Jarju S."/>
            <person name="Secka A."/>
            <person name="Antonio M."/>
            <person name="Oren A."/>
            <person name="Chaudhuri R.R."/>
            <person name="La Ragione R."/>
            <person name="Hildebrand F."/>
            <person name="Pallen M.J."/>
        </authorList>
    </citation>
    <scope>NUCLEOTIDE SEQUENCE</scope>
    <source>
        <strain evidence="7">6276</strain>
    </source>
</reference>
<dbReference type="PROSITE" id="PS00195">
    <property type="entry name" value="GLUTAREDOXIN_1"/>
    <property type="match status" value="1"/>
</dbReference>
<evidence type="ECO:0000259" key="6">
    <source>
        <dbReference type="Pfam" id="PF00462"/>
    </source>
</evidence>
<comment type="similarity">
    <text evidence="1">Belongs to the glutaredoxin family.</text>
</comment>
<evidence type="ECO:0000256" key="2">
    <source>
        <dbReference type="ARBA" id="ARBA00022448"/>
    </source>
</evidence>
<dbReference type="SUPFAM" id="SSF52833">
    <property type="entry name" value="Thioredoxin-like"/>
    <property type="match status" value="1"/>
</dbReference>
<feature type="domain" description="Glutaredoxin" evidence="6">
    <location>
        <begin position="5"/>
        <end position="66"/>
    </location>
</feature>
<dbReference type="InterPro" id="IPR011767">
    <property type="entry name" value="GLR_AS"/>
</dbReference>
<dbReference type="Gene3D" id="3.40.30.10">
    <property type="entry name" value="Glutaredoxin"/>
    <property type="match status" value="1"/>
</dbReference>
<organism evidence="7 8">
    <name type="scientific">Candidatus Scatousia excrementigallinarum</name>
    <dbReference type="NCBI Taxonomy" id="2840935"/>
    <lineage>
        <taxon>Bacteria</taxon>
        <taxon>Candidatus Scatousia</taxon>
    </lineage>
</organism>
<dbReference type="PROSITE" id="PS51354">
    <property type="entry name" value="GLUTAREDOXIN_2"/>
    <property type="match status" value="1"/>
</dbReference>
<dbReference type="Pfam" id="PF00462">
    <property type="entry name" value="Glutaredoxin"/>
    <property type="match status" value="1"/>
</dbReference>
<gene>
    <name evidence="7" type="ORF">IAC10_01530</name>
</gene>
<sequence length="87" mass="9929">MNQIDIYTTESCPFCVKAKKLFNMLKLEYTEHIVGDCFEEMCKDIGEKFGRSVSTVPQIIINGNYIGGYTDLEALYKSGTLDNYLKK</sequence>
<dbReference type="InterPro" id="IPR014025">
    <property type="entry name" value="Glutaredoxin_subgr"/>
</dbReference>
<keyword evidence="5" id="KW-0676">Redox-active center</keyword>
<proteinExistence type="inferred from homology"/>
<protein>
    <submittedName>
        <fullName evidence="7">Glutaredoxin</fullName>
    </submittedName>
</protein>
<dbReference type="EMBL" id="DVIU01000033">
    <property type="protein sequence ID" value="HIS35301.1"/>
    <property type="molecule type" value="Genomic_DNA"/>
</dbReference>
<dbReference type="InterPro" id="IPR002109">
    <property type="entry name" value="Glutaredoxin"/>
</dbReference>
<dbReference type="InterPro" id="IPR036249">
    <property type="entry name" value="Thioredoxin-like_sf"/>
</dbReference>
<dbReference type="AlphaFoldDB" id="A0A9D1JLV2"/>